<keyword evidence="8" id="KW-1185">Reference proteome</keyword>
<sequence>MGELRSSCGRRAARCSALKDSGDSASELQEWRPVIYRKCTDTLWLLLFCLFWAGLMFITGYAVMAGAAERLVLGYDSFGNICGRKNAPVKGAPLSGQDMTNKKYVFFLNSCNLEMQSHKISSLCLCVSSCPREQLNSLEDLQSFARNNGSFLCIYNLNVSSYTQNSKAAQLCPTLPVPPSKSFPLFNRCVPQNPECYSKYASVLISMVNEMDVFHRILSGILAGRDTVIGLSVLALAFSFILVLAFRFIRTLLVHTLIALVVFGLLFVSGVLWWLYYDYRNDPSTELETEKENVKFLLGYAIFSTIVTVVLLSLIFVLRKRLRFTVQLFRIVGKIIGRIPFLLFQPLWTFLILVVFWVFWVAVLLSLGTAGTAQSTSGGQVEYRALSGICYMAWYHFVGLIWTSEFILACQQMVIAGAVVTCYFNRNKNSPPPHPVLSSISVLFCYHLGTAVKGSFLITVLRIPRIVLLFLYNILKQKKNTKCLFKCCFCWFCCHESCLRPFNQHAYTTTAINGTNFCTSAKDADCILARNSAKLASISCFGDFLLFLGKVFVVCFTVFGGLMAFNYHRELQAWVVPLLLVGFFAYLMSHSFLSVFEVTANAMFLCFAVDMETNDGTAEKPYFVDQELLTFVSQSNKLTEGQKHRSTRPFHDNEDGTELQPMT</sequence>
<evidence type="ECO:0000313" key="8">
    <source>
        <dbReference type="Proteomes" id="UP000504624"/>
    </source>
</evidence>
<dbReference type="PANTHER" id="PTHR12385">
    <property type="entry name" value="CHOLINE TRANSPORTER-LIKE (SLC FAMILY 44)"/>
    <property type="match status" value="1"/>
</dbReference>
<accession>A0A6J0I7W9</accession>
<feature type="transmembrane region" description="Helical" evidence="6">
    <location>
        <begin position="297"/>
        <end position="318"/>
    </location>
</feature>
<keyword evidence="3 6" id="KW-0812">Transmembrane</keyword>
<dbReference type="Pfam" id="PF04515">
    <property type="entry name" value="Choline_transpo"/>
    <property type="match status" value="1"/>
</dbReference>
<dbReference type="Proteomes" id="UP000504624">
    <property type="component" value="Unplaced"/>
</dbReference>
<evidence type="ECO:0000256" key="4">
    <source>
        <dbReference type="ARBA" id="ARBA00022989"/>
    </source>
</evidence>
<evidence type="ECO:0000256" key="3">
    <source>
        <dbReference type="ARBA" id="ARBA00022692"/>
    </source>
</evidence>
<dbReference type="CTD" id="126969"/>
<comment type="subcellular location">
    <subcellularLocation>
        <location evidence="6">Cell membrane</location>
        <topology evidence="6">Multi-pass membrane protein</topology>
    </subcellularLocation>
    <subcellularLocation>
        <location evidence="1">Membrane</location>
        <topology evidence="1">Multi-pass membrane protein</topology>
    </subcellularLocation>
</comment>
<comment type="function">
    <text evidence="6">Choline transporter.</text>
</comment>
<evidence type="ECO:0000256" key="2">
    <source>
        <dbReference type="ARBA" id="ARBA00007168"/>
    </source>
</evidence>
<comment type="similarity">
    <text evidence="2 6">Belongs to the CTL (choline transporter-like) family.</text>
</comment>
<proteinExistence type="inferred from homology"/>
<feature type="region of interest" description="Disordered" evidence="7">
    <location>
        <begin position="639"/>
        <end position="663"/>
    </location>
</feature>
<reference evidence="9" key="1">
    <citation type="submission" date="2025-08" db="UniProtKB">
        <authorList>
            <consortium name="RefSeq"/>
        </authorList>
    </citation>
    <scope>IDENTIFICATION</scope>
</reference>
<evidence type="ECO:0000256" key="1">
    <source>
        <dbReference type="ARBA" id="ARBA00004141"/>
    </source>
</evidence>
<evidence type="ECO:0000313" key="9">
    <source>
        <dbReference type="RefSeq" id="XP_017682743.1"/>
    </source>
</evidence>
<protein>
    <recommendedName>
        <fullName evidence="6">Choline transporter-like protein</fullName>
    </recommendedName>
</protein>
<organism evidence="8 9">
    <name type="scientific">Lepidothrix coronata</name>
    <name type="common">blue-crowned manakin</name>
    <dbReference type="NCBI Taxonomy" id="321398"/>
    <lineage>
        <taxon>Eukaryota</taxon>
        <taxon>Metazoa</taxon>
        <taxon>Chordata</taxon>
        <taxon>Craniata</taxon>
        <taxon>Vertebrata</taxon>
        <taxon>Euteleostomi</taxon>
        <taxon>Archelosauria</taxon>
        <taxon>Archosauria</taxon>
        <taxon>Dinosauria</taxon>
        <taxon>Saurischia</taxon>
        <taxon>Theropoda</taxon>
        <taxon>Coelurosauria</taxon>
        <taxon>Aves</taxon>
        <taxon>Neognathae</taxon>
        <taxon>Neoaves</taxon>
        <taxon>Telluraves</taxon>
        <taxon>Australaves</taxon>
        <taxon>Passeriformes</taxon>
        <taxon>Pipridae</taxon>
        <taxon>Lepidothrix</taxon>
    </lineage>
</organism>
<evidence type="ECO:0000256" key="6">
    <source>
        <dbReference type="RuleBase" id="RU368066"/>
    </source>
</evidence>
<dbReference type="OrthoDB" id="420519at2759"/>
<dbReference type="InterPro" id="IPR007603">
    <property type="entry name" value="Choline_transptr-like"/>
</dbReference>
<feature type="transmembrane region" description="Helical" evidence="6">
    <location>
        <begin position="393"/>
        <end position="420"/>
    </location>
</feature>
<gene>
    <name evidence="9" type="primary">SLC44A3</name>
</gene>
<dbReference type="GeneID" id="108503344"/>
<feature type="transmembrane region" description="Helical" evidence="6">
    <location>
        <begin position="228"/>
        <end position="249"/>
    </location>
</feature>
<keyword evidence="5 6" id="KW-0472">Membrane</keyword>
<evidence type="ECO:0000256" key="5">
    <source>
        <dbReference type="ARBA" id="ARBA00023136"/>
    </source>
</evidence>
<dbReference type="RefSeq" id="XP_017682743.1">
    <property type="nucleotide sequence ID" value="XM_017827254.1"/>
</dbReference>
<dbReference type="PANTHER" id="PTHR12385:SF13">
    <property type="entry name" value="CHOLINE TRANSPORTER-LIKE PROTEIN 3"/>
    <property type="match status" value="1"/>
</dbReference>
<feature type="transmembrane region" description="Helical" evidence="6">
    <location>
        <begin position="256"/>
        <end position="277"/>
    </location>
</feature>
<keyword evidence="4 6" id="KW-1133">Transmembrane helix</keyword>
<dbReference type="GO" id="GO:0005886">
    <property type="term" value="C:plasma membrane"/>
    <property type="evidence" value="ECO:0007669"/>
    <property type="project" value="UniProtKB-SubCell"/>
</dbReference>
<evidence type="ECO:0000256" key="7">
    <source>
        <dbReference type="SAM" id="MobiDB-lite"/>
    </source>
</evidence>
<dbReference type="GO" id="GO:0022857">
    <property type="term" value="F:transmembrane transporter activity"/>
    <property type="evidence" value="ECO:0007669"/>
    <property type="project" value="UniProtKB-UniRule"/>
</dbReference>
<feature type="transmembrane region" description="Helical" evidence="6">
    <location>
        <begin position="339"/>
        <end position="360"/>
    </location>
</feature>
<feature type="transmembrane region" description="Helical" evidence="6">
    <location>
        <begin position="42"/>
        <end position="64"/>
    </location>
</feature>
<feature type="transmembrane region" description="Helical" evidence="6">
    <location>
        <begin position="544"/>
        <end position="565"/>
    </location>
</feature>
<feature type="transmembrane region" description="Helical" evidence="6">
    <location>
        <begin position="571"/>
        <end position="588"/>
    </location>
</feature>
<dbReference type="AlphaFoldDB" id="A0A6J0I7W9"/>
<name>A0A6J0I7W9_9PASS</name>